<dbReference type="Proteomes" id="UP000255165">
    <property type="component" value="Unassembled WGS sequence"/>
</dbReference>
<dbReference type="PANTHER" id="PTHR42928">
    <property type="entry name" value="TRICARBOXYLATE-BINDING PROTEIN"/>
    <property type="match status" value="1"/>
</dbReference>
<organism evidence="2 3">
    <name type="scientific">Cupriavidus lacunae</name>
    <dbReference type="NCBI Taxonomy" id="2666307"/>
    <lineage>
        <taxon>Bacteria</taxon>
        <taxon>Pseudomonadati</taxon>
        <taxon>Pseudomonadota</taxon>
        <taxon>Betaproteobacteria</taxon>
        <taxon>Burkholderiales</taxon>
        <taxon>Burkholderiaceae</taxon>
        <taxon>Cupriavidus</taxon>
    </lineage>
</organism>
<gene>
    <name evidence="2" type="ORF">DN412_30555</name>
</gene>
<proteinExistence type="inferred from homology"/>
<dbReference type="Gene3D" id="3.40.190.10">
    <property type="entry name" value="Periplasmic binding protein-like II"/>
    <property type="match status" value="1"/>
</dbReference>
<name>A0A370NM07_9BURK</name>
<evidence type="ECO:0008006" key="4">
    <source>
        <dbReference type="Google" id="ProtNLM"/>
    </source>
</evidence>
<accession>A0A370NM07</accession>
<comment type="caution">
    <text evidence="2">The sequence shown here is derived from an EMBL/GenBank/DDBJ whole genome shotgun (WGS) entry which is preliminary data.</text>
</comment>
<dbReference type="EMBL" id="QKWJ01000059">
    <property type="protein sequence ID" value="RDK06611.1"/>
    <property type="molecule type" value="Genomic_DNA"/>
</dbReference>
<evidence type="ECO:0000256" key="1">
    <source>
        <dbReference type="ARBA" id="ARBA00006987"/>
    </source>
</evidence>
<dbReference type="Gene3D" id="3.40.190.150">
    <property type="entry name" value="Bordetella uptake gene, domain 1"/>
    <property type="match status" value="1"/>
</dbReference>
<evidence type="ECO:0000313" key="2">
    <source>
        <dbReference type="EMBL" id="RDK06611.1"/>
    </source>
</evidence>
<comment type="similarity">
    <text evidence="1">Belongs to the UPF0065 (bug) family.</text>
</comment>
<dbReference type="Pfam" id="PF03401">
    <property type="entry name" value="TctC"/>
    <property type="match status" value="1"/>
</dbReference>
<evidence type="ECO:0000313" key="3">
    <source>
        <dbReference type="Proteomes" id="UP000255165"/>
    </source>
</evidence>
<keyword evidence="3" id="KW-1185">Reference proteome</keyword>
<protein>
    <recommendedName>
        <fullName evidence="4">ABC transporter substrate-binding protein</fullName>
    </recommendedName>
</protein>
<sequence length="309" mass="32868">MVVPGTARAQSGVQPAKIIVGFSAGGPFDVLARVLADKLKDELKRPVLVENRPGAGGRVAVASLKGSPADGSVVMLGPDALTVFYPLMARKLSYDPQKDLTPISTVAEYYFAFFTASQSPFKRLGEYKDWAAKQPGGAAIGYSAIGSPHHLFGLMLAKTWGIPFVDVPFPGAPPLMTNLIGGQVSAGIDGLLGSMIEYHRSGKIRILAVSSAERATQVPEVPTFHELGCAKCTGAGFNGMYAPANTPRRVVIAWNDALHKVLAMREVRERLRAMGYEPRPGTPEELAKRTADGLAQWAPAVKATGITID</sequence>
<dbReference type="PIRSF" id="PIRSF017082">
    <property type="entry name" value="YflP"/>
    <property type="match status" value="1"/>
</dbReference>
<dbReference type="SUPFAM" id="SSF53850">
    <property type="entry name" value="Periplasmic binding protein-like II"/>
    <property type="match status" value="1"/>
</dbReference>
<dbReference type="InterPro" id="IPR042100">
    <property type="entry name" value="Bug_dom1"/>
</dbReference>
<dbReference type="PANTHER" id="PTHR42928:SF5">
    <property type="entry name" value="BLR1237 PROTEIN"/>
    <property type="match status" value="1"/>
</dbReference>
<dbReference type="InterPro" id="IPR005064">
    <property type="entry name" value="BUG"/>
</dbReference>
<dbReference type="AlphaFoldDB" id="A0A370NM07"/>
<reference evidence="3" key="1">
    <citation type="submission" date="2018-06" db="EMBL/GenBank/DDBJ databases">
        <authorList>
            <person name="Feng T."/>
            <person name="Jeon C.O."/>
        </authorList>
    </citation>
    <scope>NUCLEOTIDE SEQUENCE [LARGE SCALE GENOMIC DNA]</scope>
    <source>
        <strain evidence="3">S23</strain>
    </source>
</reference>